<dbReference type="AlphaFoldDB" id="A0A7C2EJA9"/>
<protein>
    <submittedName>
        <fullName evidence="1">Uncharacterized protein</fullName>
    </submittedName>
</protein>
<organism evidence="1">
    <name type="scientific">Ammonifex degensii</name>
    <dbReference type="NCBI Taxonomy" id="42838"/>
    <lineage>
        <taxon>Bacteria</taxon>
        <taxon>Bacillati</taxon>
        <taxon>Bacillota</taxon>
        <taxon>Clostridia</taxon>
        <taxon>Thermoanaerobacterales</taxon>
        <taxon>Thermoanaerobacteraceae</taxon>
        <taxon>Ammonifex</taxon>
    </lineage>
</organism>
<gene>
    <name evidence="1" type="ORF">ENQ34_04440</name>
</gene>
<evidence type="ECO:0000313" key="1">
    <source>
        <dbReference type="EMBL" id="HEL65910.1"/>
    </source>
</evidence>
<reference evidence="1" key="1">
    <citation type="journal article" date="2020" name="mSystems">
        <title>Genome- and Community-Level Interaction Insights into Carbon Utilization and Element Cycling Functions of Hydrothermarchaeota in Hydrothermal Sediment.</title>
        <authorList>
            <person name="Zhou Z."/>
            <person name="Liu Y."/>
            <person name="Xu W."/>
            <person name="Pan J."/>
            <person name="Luo Z.H."/>
            <person name="Li M."/>
        </authorList>
    </citation>
    <scope>NUCLEOTIDE SEQUENCE [LARGE SCALE GENOMIC DNA]</scope>
    <source>
        <strain evidence="1">SpSt-300</strain>
    </source>
</reference>
<dbReference type="EMBL" id="DSMU01000281">
    <property type="protein sequence ID" value="HEL65910.1"/>
    <property type="molecule type" value="Genomic_DNA"/>
</dbReference>
<proteinExistence type="predicted"/>
<name>A0A7C2EJA9_9THEO</name>
<sequence>MRRKGFRTKVGLIALALVWSLAGVGAASGAWREELTLGGTVATGNVDVAFTDVQVVKEWGPGSITVSLLPGGKAFAVEMNDVWRGSRAEIVYTVLNQGTIPVVAEPVGLGAEGIEMAVEPPPMLEAGAAGQGTVEVAVTREIERGAAFETGGVVLDFRQWNR</sequence>
<comment type="caution">
    <text evidence="1">The sequence shown here is derived from an EMBL/GenBank/DDBJ whole genome shotgun (WGS) entry which is preliminary data.</text>
</comment>
<accession>A0A7C2EJA9</accession>